<evidence type="ECO:0000313" key="2">
    <source>
        <dbReference type="Proteomes" id="UP000077519"/>
    </source>
</evidence>
<sequence>MDRPRFDPLAAFESPHHTIVEFFRDPEVSAAVFGNSHRHAVVVVPRRDRRLLDQLRLARDEDVHATDRHS</sequence>
<dbReference type="EMBL" id="LVHI01000012">
    <property type="protein sequence ID" value="OAK54854.1"/>
    <property type="molecule type" value="Genomic_DNA"/>
</dbReference>
<dbReference type="Proteomes" id="UP000077519">
    <property type="component" value="Unassembled WGS sequence"/>
</dbReference>
<proteinExistence type="predicted"/>
<protein>
    <submittedName>
        <fullName evidence="1">Uncharacterized protein</fullName>
    </submittedName>
</protein>
<evidence type="ECO:0000313" key="1">
    <source>
        <dbReference type="EMBL" id="OAK54854.1"/>
    </source>
</evidence>
<gene>
    <name evidence="1" type="ORF">A3K89_05955</name>
</gene>
<name>A0A177YH32_9NOCA</name>
<comment type="caution">
    <text evidence="1">The sequence shown here is derived from an EMBL/GenBank/DDBJ whole genome shotgun (WGS) entry which is preliminary data.</text>
</comment>
<reference evidence="1 2" key="1">
    <citation type="submission" date="2016-03" db="EMBL/GenBank/DDBJ databases">
        <title>Genome sequence of Rhodococcus kyotonensis KB10.</title>
        <authorList>
            <person name="Jeong H."/>
            <person name="Hong C.E."/>
            <person name="Jo S.H."/>
            <person name="Park J.M."/>
        </authorList>
    </citation>
    <scope>NUCLEOTIDE SEQUENCE [LARGE SCALE GENOMIC DNA]</scope>
    <source>
        <strain evidence="1 2">KB10</strain>
    </source>
</reference>
<organism evidence="1 2">
    <name type="scientific">Rhodococcoides kyotonense</name>
    <dbReference type="NCBI Taxonomy" id="398843"/>
    <lineage>
        <taxon>Bacteria</taxon>
        <taxon>Bacillati</taxon>
        <taxon>Actinomycetota</taxon>
        <taxon>Actinomycetes</taxon>
        <taxon>Mycobacteriales</taxon>
        <taxon>Nocardiaceae</taxon>
        <taxon>Rhodococcoides</taxon>
    </lineage>
</organism>
<keyword evidence="2" id="KW-1185">Reference proteome</keyword>
<accession>A0A177YH32</accession>
<dbReference type="AlphaFoldDB" id="A0A177YH32"/>